<proteinExistence type="predicted"/>
<feature type="region of interest" description="Disordered" evidence="1">
    <location>
        <begin position="1"/>
        <end position="26"/>
    </location>
</feature>
<evidence type="ECO:0000256" key="1">
    <source>
        <dbReference type="SAM" id="MobiDB-lite"/>
    </source>
</evidence>
<organism evidence="2 3">
    <name type="scientific">Dorcoceras hygrometricum</name>
    <dbReference type="NCBI Taxonomy" id="472368"/>
    <lineage>
        <taxon>Eukaryota</taxon>
        <taxon>Viridiplantae</taxon>
        <taxon>Streptophyta</taxon>
        <taxon>Embryophyta</taxon>
        <taxon>Tracheophyta</taxon>
        <taxon>Spermatophyta</taxon>
        <taxon>Magnoliopsida</taxon>
        <taxon>eudicotyledons</taxon>
        <taxon>Gunneridae</taxon>
        <taxon>Pentapetalae</taxon>
        <taxon>asterids</taxon>
        <taxon>lamiids</taxon>
        <taxon>Lamiales</taxon>
        <taxon>Gesneriaceae</taxon>
        <taxon>Didymocarpoideae</taxon>
        <taxon>Trichosporeae</taxon>
        <taxon>Loxocarpinae</taxon>
        <taxon>Dorcoceras</taxon>
    </lineage>
</organism>
<dbReference type="Proteomes" id="UP000250235">
    <property type="component" value="Unassembled WGS sequence"/>
</dbReference>
<evidence type="ECO:0000313" key="3">
    <source>
        <dbReference type="Proteomes" id="UP000250235"/>
    </source>
</evidence>
<keyword evidence="3" id="KW-1185">Reference proteome</keyword>
<evidence type="ECO:0000313" key="2">
    <source>
        <dbReference type="EMBL" id="KZV31135.1"/>
    </source>
</evidence>
<name>A0A2Z7BAN9_9LAMI</name>
<accession>A0A2Z7BAN9</accession>
<dbReference type="AlphaFoldDB" id="A0A2Z7BAN9"/>
<protein>
    <submittedName>
        <fullName evidence="2">Uncharacterized protein</fullName>
    </submittedName>
</protein>
<sequence>MVDRIEGHSHGHATAKQSVEPHGEVPEKNAVDIEEASKMMAGYILAYVKVVEFSQQMSLWGVCVLYMHFVVNSSTNFQALLERDWIHANQCIPSSMHQLLLFWKGYEVEILEADAQPFQANNSTVEARYYNGYVGPIKIWNSNTEELKAVYMECSNPSPILDKILKPTVIVPVIQPIVEEIDD</sequence>
<dbReference type="EMBL" id="KV007739">
    <property type="protein sequence ID" value="KZV31135.1"/>
    <property type="molecule type" value="Genomic_DNA"/>
</dbReference>
<dbReference type="OrthoDB" id="1738459at2759"/>
<gene>
    <name evidence="2" type="ORF">F511_11848</name>
</gene>
<reference evidence="2 3" key="1">
    <citation type="journal article" date="2015" name="Proc. Natl. Acad. Sci. U.S.A.">
        <title>The resurrection genome of Boea hygrometrica: A blueprint for survival of dehydration.</title>
        <authorList>
            <person name="Xiao L."/>
            <person name="Yang G."/>
            <person name="Zhang L."/>
            <person name="Yang X."/>
            <person name="Zhao S."/>
            <person name="Ji Z."/>
            <person name="Zhou Q."/>
            <person name="Hu M."/>
            <person name="Wang Y."/>
            <person name="Chen M."/>
            <person name="Xu Y."/>
            <person name="Jin H."/>
            <person name="Xiao X."/>
            <person name="Hu G."/>
            <person name="Bao F."/>
            <person name="Hu Y."/>
            <person name="Wan P."/>
            <person name="Li L."/>
            <person name="Deng X."/>
            <person name="Kuang T."/>
            <person name="Xiang C."/>
            <person name="Zhu J.K."/>
            <person name="Oliver M.J."/>
            <person name="He Y."/>
        </authorList>
    </citation>
    <scope>NUCLEOTIDE SEQUENCE [LARGE SCALE GENOMIC DNA]</scope>
    <source>
        <strain evidence="3">cv. XS01</strain>
    </source>
</reference>